<dbReference type="RefSeq" id="WP_312644963.1">
    <property type="nucleotide sequence ID" value="NZ_CP116967.1"/>
</dbReference>
<protein>
    <submittedName>
        <fullName evidence="2">Uncharacterized protein</fullName>
    </submittedName>
</protein>
<proteinExistence type="predicted"/>
<accession>A0AA96GBX3</accession>
<feature type="transmembrane region" description="Helical" evidence="1">
    <location>
        <begin position="58"/>
        <end position="83"/>
    </location>
</feature>
<gene>
    <name evidence="2" type="ORF">PP769_02970</name>
</gene>
<keyword evidence="1" id="KW-0472">Membrane</keyword>
<keyword evidence="3" id="KW-1185">Reference proteome</keyword>
<dbReference type="EMBL" id="CP116967">
    <property type="protein sequence ID" value="WNM58746.1"/>
    <property type="molecule type" value="Genomic_DNA"/>
</dbReference>
<evidence type="ECO:0000313" key="2">
    <source>
        <dbReference type="EMBL" id="WNM58746.1"/>
    </source>
</evidence>
<name>A0AA96GBX3_9BACT</name>
<reference evidence="2 3" key="1">
    <citation type="submission" date="2023-01" db="EMBL/GenBank/DDBJ databases">
        <title>Cultivation and genomic characterization of new, ubiquitous marine nitrite-oxidizing bacteria from the Nitrospirales.</title>
        <authorList>
            <person name="Mueller A.J."/>
            <person name="Daebeler A."/>
            <person name="Herbold C.W."/>
            <person name="Kirkegaard R.H."/>
            <person name="Daims H."/>
        </authorList>
    </citation>
    <scope>NUCLEOTIDE SEQUENCE [LARGE SCALE GENOMIC DNA]</scope>
    <source>
        <strain evidence="2 3">VA</strain>
    </source>
</reference>
<keyword evidence="1" id="KW-0812">Transmembrane</keyword>
<keyword evidence="1" id="KW-1133">Transmembrane helix</keyword>
<evidence type="ECO:0000256" key="1">
    <source>
        <dbReference type="SAM" id="Phobius"/>
    </source>
</evidence>
<sequence length="368" mass="41796">MPKSLKNIKMLNFIQYFTLSHQRRQSVQKGSSSKAAGILASAAYGGVREHDKRPRTQLANFFNTLLLTYFGRMLGLAFLVSLISVNMPSQAWSAEDATSSRPNPRHPWPALLQQADTLGLPTGFLKHIDPTFVTVHFEDLRTYAAEYHPHDHTMILNLRLSFNEAGGALADLARMTHHDVALLYHELLHAYLDYLYATDHGQALTAEDQQVLEAANNQMACHYRFVRINPIRQLKGATELRFLSDQDTWEVMNETWAVFVGWVLWTKLELFQDHLTTKSWTPALIEQWTQRLTDAVNSGELLGYYEPDDPEERQIARKRFIAPSNGLTPQDVELLLTTVLGEPPELVQASTAVFKQYQTTMEPAPSCE</sequence>
<dbReference type="Proteomes" id="UP001302719">
    <property type="component" value="Chromosome"/>
</dbReference>
<dbReference type="KEGG" id="nall:PP769_02970"/>
<dbReference type="AlphaFoldDB" id="A0AA96GBX3"/>
<organism evidence="2 3">
    <name type="scientific">Candidatus Nitrospira allomarina</name>
    <dbReference type="NCBI Taxonomy" id="3020900"/>
    <lineage>
        <taxon>Bacteria</taxon>
        <taxon>Pseudomonadati</taxon>
        <taxon>Nitrospirota</taxon>
        <taxon>Nitrospiria</taxon>
        <taxon>Nitrospirales</taxon>
        <taxon>Nitrospiraceae</taxon>
        <taxon>Nitrospira</taxon>
    </lineage>
</organism>
<evidence type="ECO:0000313" key="3">
    <source>
        <dbReference type="Proteomes" id="UP001302719"/>
    </source>
</evidence>